<accession>K9WT37</accession>
<dbReference type="RefSeq" id="WP_015206796.1">
    <property type="nucleotide sequence ID" value="NC_019757.1"/>
</dbReference>
<dbReference type="Proteomes" id="UP000010475">
    <property type="component" value="Chromosome"/>
</dbReference>
<protein>
    <recommendedName>
        <fullName evidence="3">DUF2281 domain-containing protein</fullName>
    </recommendedName>
</protein>
<sequence>MTSKEQLIREIEQAPDNLIEELLDFLLFAKARRNQQNTASDSVIELTVESREQQLQPKSKPIWEIFSDFTNELPEEVITQLPTDGAVQIDHYIYGKPKQES</sequence>
<proteinExistence type="predicted"/>
<dbReference type="KEGG" id="csg:Cylst_1244"/>
<dbReference type="HOGENOM" id="CLU_168103_1_0_3"/>
<evidence type="ECO:0008006" key="3">
    <source>
        <dbReference type="Google" id="ProtNLM"/>
    </source>
</evidence>
<reference evidence="1 2" key="1">
    <citation type="submission" date="2012-06" db="EMBL/GenBank/DDBJ databases">
        <title>Finished chromosome of genome of Cylindrospermum stagnale PCC 7417.</title>
        <authorList>
            <consortium name="US DOE Joint Genome Institute"/>
            <person name="Gugger M."/>
            <person name="Coursin T."/>
            <person name="Rippka R."/>
            <person name="Tandeau De Marsac N."/>
            <person name="Huntemann M."/>
            <person name="Wei C.-L."/>
            <person name="Han J."/>
            <person name="Detter J.C."/>
            <person name="Han C."/>
            <person name="Tapia R."/>
            <person name="Chen A."/>
            <person name="Kyrpides N."/>
            <person name="Mavromatis K."/>
            <person name="Markowitz V."/>
            <person name="Szeto E."/>
            <person name="Ivanova N."/>
            <person name="Pagani I."/>
            <person name="Pati A."/>
            <person name="Goodwin L."/>
            <person name="Nordberg H.P."/>
            <person name="Cantor M.N."/>
            <person name="Hua S.X."/>
            <person name="Woyke T."/>
            <person name="Kerfeld C.A."/>
        </authorList>
    </citation>
    <scope>NUCLEOTIDE SEQUENCE [LARGE SCALE GENOMIC DNA]</scope>
    <source>
        <strain evidence="1 2">PCC 7417</strain>
    </source>
</reference>
<name>K9WT37_9NOST</name>
<organism evidence="1 2">
    <name type="scientific">Cylindrospermum stagnale PCC 7417</name>
    <dbReference type="NCBI Taxonomy" id="56107"/>
    <lineage>
        <taxon>Bacteria</taxon>
        <taxon>Bacillati</taxon>
        <taxon>Cyanobacteriota</taxon>
        <taxon>Cyanophyceae</taxon>
        <taxon>Nostocales</taxon>
        <taxon>Nostocaceae</taxon>
        <taxon>Cylindrospermum</taxon>
    </lineage>
</organism>
<evidence type="ECO:0000313" key="2">
    <source>
        <dbReference type="Proteomes" id="UP000010475"/>
    </source>
</evidence>
<dbReference type="EMBL" id="CP003642">
    <property type="protein sequence ID" value="AFZ23540.1"/>
    <property type="molecule type" value="Genomic_DNA"/>
</dbReference>
<evidence type="ECO:0000313" key="1">
    <source>
        <dbReference type="EMBL" id="AFZ23540.1"/>
    </source>
</evidence>
<keyword evidence="2" id="KW-1185">Reference proteome</keyword>
<dbReference type="AlphaFoldDB" id="K9WT37"/>
<dbReference type="OrthoDB" id="428699at2"/>
<dbReference type="eggNOG" id="ENOG5033I3H">
    <property type="taxonomic scope" value="Bacteria"/>
</dbReference>
<gene>
    <name evidence="1" type="ORF">Cylst_1244</name>
</gene>